<feature type="signal peptide" evidence="1">
    <location>
        <begin position="1"/>
        <end position="24"/>
    </location>
</feature>
<name>A0A9D1G5N2_9FIRM</name>
<proteinExistence type="predicted"/>
<sequence length="651" mass="68662">MKRLAAAALALLFMAGCGAGTAQVADGPGVAYALERMEYGADATGAVFACGEDIYTVNMNFGADGAQEYSLVRNGAGLVYEAGDSAIRLACGGASGLWLSDGGTLRQLSFAGEQLLSLELPCDDMLCLGDELYVLRGGRVEVLGSGGEALRGFDVGEGAGIVRGGDGHVYVTLPADDGLETYPLEAGDSASIVLPQVTAAYPGSAEYPLLCLRGGMLYGLDAAGALEPLADLDECGVMGLRCAEALGDGRILVLDRLGPGLLSEHEAASPGAEPATLRLGTVGDSLSSIVEGFNARSEGVVVRETDYTQGGTVSVQDALTRLAADIAAGNGPDMLLTTNLPVHSYIRRGYMLELSGLIDTEDIVMAEALEVSGGLYCLARGFGVETYAGLASDFGEAEGWTLEQYLEAEAGLLPGAVMFYNATRELFLRMTCASYMQEAIDWESGECSFDTEGFVQLLDTAARMTEYPEETGFGYAPPAELLRTGSEYVTLCYVGSVTRMAAFEAEVGERVCFVGMPAPDGGNGSVMNVNGAVGVMAYTEQRAACADFLEYLLKGYDPSELDYERNSSMPMYRPYLEELTSRAQADGKLEGEDIARFYEFLGLVRYSNLSDAETLDIILEEASAIGPGTRTAAEAAALIQDRIQTRVAEQS</sequence>
<dbReference type="AlphaFoldDB" id="A0A9D1G5N2"/>
<organism evidence="2 3">
    <name type="scientific">Candidatus Scatomorpha pullistercoris</name>
    <dbReference type="NCBI Taxonomy" id="2840929"/>
    <lineage>
        <taxon>Bacteria</taxon>
        <taxon>Bacillati</taxon>
        <taxon>Bacillota</taxon>
        <taxon>Clostridia</taxon>
        <taxon>Eubacteriales</taxon>
        <taxon>Candidatus Scatomorpha</taxon>
    </lineage>
</organism>
<dbReference type="Pfam" id="PF13416">
    <property type="entry name" value="SBP_bac_8"/>
    <property type="match status" value="1"/>
</dbReference>
<evidence type="ECO:0000313" key="3">
    <source>
        <dbReference type="Proteomes" id="UP000886876"/>
    </source>
</evidence>
<protein>
    <submittedName>
        <fullName evidence="2">Extracellular solute-binding protein</fullName>
    </submittedName>
</protein>
<reference evidence="2" key="2">
    <citation type="journal article" date="2021" name="PeerJ">
        <title>Extensive microbial diversity within the chicken gut microbiome revealed by metagenomics and culture.</title>
        <authorList>
            <person name="Gilroy R."/>
            <person name="Ravi A."/>
            <person name="Getino M."/>
            <person name="Pursley I."/>
            <person name="Horton D.L."/>
            <person name="Alikhan N.F."/>
            <person name="Baker D."/>
            <person name="Gharbi K."/>
            <person name="Hall N."/>
            <person name="Watson M."/>
            <person name="Adriaenssens E.M."/>
            <person name="Foster-Nyarko E."/>
            <person name="Jarju S."/>
            <person name="Secka A."/>
            <person name="Antonio M."/>
            <person name="Oren A."/>
            <person name="Chaudhuri R.R."/>
            <person name="La Ragione R."/>
            <person name="Hildebrand F."/>
            <person name="Pallen M.J."/>
        </authorList>
    </citation>
    <scope>NUCLEOTIDE SEQUENCE</scope>
    <source>
        <strain evidence="2">ChiHecec3B27-6122</strain>
    </source>
</reference>
<dbReference type="SUPFAM" id="SSF53850">
    <property type="entry name" value="Periplasmic binding protein-like II"/>
    <property type="match status" value="1"/>
</dbReference>
<dbReference type="Proteomes" id="UP000886876">
    <property type="component" value="Unassembled WGS sequence"/>
</dbReference>
<accession>A0A9D1G5N2</accession>
<evidence type="ECO:0000313" key="2">
    <source>
        <dbReference type="EMBL" id="HIS97591.1"/>
    </source>
</evidence>
<gene>
    <name evidence="2" type="ORF">IAD42_06415</name>
</gene>
<dbReference type="InterPro" id="IPR006059">
    <property type="entry name" value="SBP"/>
</dbReference>
<dbReference type="EMBL" id="DVJS01000159">
    <property type="protein sequence ID" value="HIS97591.1"/>
    <property type="molecule type" value="Genomic_DNA"/>
</dbReference>
<feature type="chain" id="PRO_5038454767" evidence="1">
    <location>
        <begin position="25"/>
        <end position="651"/>
    </location>
</feature>
<reference evidence="2" key="1">
    <citation type="submission" date="2020-10" db="EMBL/GenBank/DDBJ databases">
        <authorList>
            <person name="Gilroy R."/>
        </authorList>
    </citation>
    <scope>NUCLEOTIDE SEQUENCE</scope>
    <source>
        <strain evidence="2">ChiHecec3B27-6122</strain>
    </source>
</reference>
<dbReference type="Gene3D" id="3.40.190.10">
    <property type="entry name" value="Periplasmic binding protein-like II"/>
    <property type="match status" value="1"/>
</dbReference>
<keyword evidence="1" id="KW-0732">Signal</keyword>
<dbReference type="PROSITE" id="PS51257">
    <property type="entry name" value="PROKAR_LIPOPROTEIN"/>
    <property type="match status" value="1"/>
</dbReference>
<evidence type="ECO:0000256" key="1">
    <source>
        <dbReference type="SAM" id="SignalP"/>
    </source>
</evidence>
<comment type="caution">
    <text evidence="2">The sequence shown here is derived from an EMBL/GenBank/DDBJ whole genome shotgun (WGS) entry which is preliminary data.</text>
</comment>